<organism evidence="9 10">
    <name type="scientific">Limnofasciculus baicalensis BBK-W-15</name>
    <dbReference type="NCBI Taxonomy" id="2699891"/>
    <lineage>
        <taxon>Bacteria</taxon>
        <taxon>Bacillati</taxon>
        <taxon>Cyanobacteriota</taxon>
        <taxon>Cyanophyceae</taxon>
        <taxon>Coleofasciculales</taxon>
        <taxon>Coleofasciculaceae</taxon>
        <taxon>Limnofasciculus</taxon>
        <taxon>Limnofasciculus baicalensis</taxon>
    </lineage>
</organism>
<name>A0AAE3GWE9_9CYAN</name>
<feature type="domain" description="Bacterial sugar transferase" evidence="8">
    <location>
        <begin position="344"/>
        <end position="533"/>
    </location>
</feature>
<dbReference type="GO" id="GO:0016780">
    <property type="term" value="F:phosphotransferase activity, for other substituted phosphate groups"/>
    <property type="evidence" value="ECO:0007669"/>
    <property type="project" value="TreeGrafter"/>
</dbReference>
<dbReference type="AlphaFoldDB" id="A0AAE3GWE9"/>
<dbReference type="GO" id="GO:0016020">
    <property type="term" value="C:membrane"/>
    <property type="evidence" value="ECO:0007669"/>
    <property type="project" value="UniProtKB-SubCell"/>
</dbReference>
<feature type="transmembrane region" description="Helical" evidence="7">
    <location>
        <begin position="128"/>
        <end position="149"/>
    </location>
</feature>
<dbReference type="PANTHER" id="PTHR30576:SF23">
    <property type="entry name" value="GLUCOSYLTRANSFERASE"/>
    <property type="match status" value="1"/>
</dbReference>
<dbReference type="NCBIfam" id="TIGR03025">
    <property type="entry name" value="EPS_sugtrans"/>
    <property type="match status" value="1"/>
</dbReference>
<comment type="similarity">
    <text evidence="2">Belongs to the bacterial sugar transferase family.</text>
</comment>
<dbReference type="InterPro" id="IPR003362">
    <property type="entry name" value="Bact_transf"/>
</dbReference>
<feature type="transmembrane region" description="Helical" evidence="7">
    <location>
        <begin position="191"/>
        <end position="213"/>
    </location>
</feature>
<dbReference type="Proteomes" id="UP001204953">
    <property type="component" value="Unassembled WGS sequence"/>
</dbReference>
<evidence type="ECO:0000256" key="2">
    <source>
        <dbReference type="ARBA" id="ARBA00006464"/>
    </source>
</evidence>
<evidence type="ECO:0000313" key="10">
    <source>
        <dbReference type="Proteomes" id="UP001204953"/>
    </source>
</evidence>
<evidence type="ECO:0000256" key="3">
    <source>
        <dbReference type="ARBA" id="ARBA00022679"/>
    </source>
</evidence>
<keyword evidence="10" id="KW-1185">Reference proteome</keyword>
<keyword evidence="6 7" id="KW-0472">Membrane</keyword>
<gene>
    <name evidence="9" type="ORF">NJ959_25010</name>
</gene>
<comment type="caution">
    <text evidence="9">The sequence shown here is derived from an EMBL/GenBank/DDBJ whole genome shotgun (WGS) entry which is preliminary data.</text>
</comment>
<dbReference type="EMBL" id="JAMZMM010000379">
    <property type="protein sequence ID" value="MCP2731694.1"/>
    <property type="molecule type" value="Genomic_DNA"/>
</dbReference>
<dbReference type="InterPro" id="IPR017475">
    <property type="entry name" value="EPS_sugar_tfrase"/>
</dbReference>
<evidence type="ECO:0000256" key="7">
    <source>
        <dbReference type="SAM" id="Phobius"/>
    </source>
</evidence>
<evidence type="ECO:0000256" key="5">
    <source>
        <dbReference type="ARBA" id="ARBA00022989"/>
    </source>
</evidence>
<accession>A0AAE3GWE9</accession>
<dbReference type="Pfam" id="PF13727">
    <property type="entry name" value="CoA_binding_3"/>
    <property type="match status" value="1"/>
</dbReference>
<keyword evidence="4 7" id="KW-0812">Transmembrane</keyword>
<keyword evidence="5 7" id="KW-1133">Transmembrane helix</keyword>
<evidence type="ECO:0000256" key="4">
    <source>
        <dbReference type="ARBA" id="ARBA00022692"/>
    </source>
</evidence>
<protein>
    <submittedName>
        <fullName evidence="9">Sugar transferase</fullName>
    </submittedName>
</protein>
<feature type="transmembrane region" description="Helical" evidence="7">
    <location>
        <begin position="87"/>
        <end position="108"/>
    </location>
</feature>
<evidence type="ECO:0000259" key="8">
    <source>
        <dbReference type="Pfam" id="PF02397"/>
    </source>
</evidence>
<dbReference type="PANTHER" id="PTHR30576">
    <property type="entry name" value="COLANIC BIOSYNTHESIS UDP-GLUCOSE LIPID CARRIER TRANSFERASE"/>
    <property type="match status" value="1"/>
</dbReference>
<dbReference type="RefSeq" id="WP_254014427.1">
    <property type="nucleotide sequence ID" value="NZ_JAMZMM010000379.1"/>
</dbReference>
<dbReference type="Pfam" id="PF02397">
    <property type="entry name" value="Bac_transf"/>
    <property type="match status" value="1"/>
</dbReference>
<feature type="transmembrane region" description="Helical" evidence="7">
    <location>
        <begin position="161"/>
        <end position="179"/>
    </location>
</feature>
<reference evidence="9" key="1">
    <citation type="submission" date="2022-06" db="EMBL/GenBank/DDBJ databases">
        <title>New cyanobacteria of genus Symplocastrum in benthos of Lake Baikal.</title>
        <authorList>
            <person name="Sorokovikova E."/>
            <person name="Tikhonova I."/>
            <person name="Krasnopeev A."/>
            <person name="Evseev P."/>
            <person name="Gladkikh A."/>
            <person name="Belykh O."/>
        </authorList>
    </citation>
    <scope>NUCLEOTIDE SEQUENCE</scope>
    <source>
        <strain evidence="9">BBK-W-15</strain>
    </source>
</reference>
<feature type="transmembrane region" description="Helical" evidence="7">
    <location>
        <begin position="349"/>
        <end position="370"/>
    </location>
</feature>
<proteinExistence type="inferred from homology"/>
<keyword evidence="3 9" id="KW-0808">Transferase</keyword>
<evidence type="ECO:0000256" key="6">
    <source>
        <dbReference type="ARBA" id="ARBA00023136"/>
    </source>
</evidence>
<evidence type="ECO:0000256" key="1">
    <source>
        <dbReference type="ARBA" id="ARBA00004141"/>
    </source>
</evidence>
<comment type="subcellular location">
    <subcellularLocation>
        <location evidence="1">Membrane</location>
        <topology evidence="1">Multi-pass membrane protein</topology>
    </subcellularLocation>
</comment>
<sequence>MRRKVGNVHHTKGNPSYSKIVEIADLTGLQATNDFIYVHLLKHCYILAREHLLNYRGKRMQKNYSVGSLDLRAPLIAKLRRGLGIGWLRVITLVFLDTLMLSLAWIVAEKIGTPTRSFNLLWNASEKPNGLLLPILIINLGILAASGLYGTDDRRRSFLNLIKSIILSQIVLLNIAFFYGTDRVVSRSAFLIAWLLSLIFVFSERLLLHLAIVSQRSHGSWRQAIFIIGEPKDIEKARTRLDKAAQFDIRGEVDLAVRNNPEEWANTLENIQKLGVSEVFICSWHAVTDPIFLFWELKNVGIDLRVLPLGLDLPSQWSEIKMIDGFTTIRFRSPPIVGSDFWIKRCFDILASGFALILISPLLLLIATIIKIDSIGPVFYKQERVGLKGRRFKVWKFRTMVINAADFQQELEGKNEMKGGVLFKMKNDPRITDVGKFLRRYSLDELPQLINVLCGTMSLVGPRPLPVRDVERFSEHHQIRHEVLPGITGLWQISGRSDVGESEDVFRLDMAYIQNWSLALDFQILLQTIKVVFNSEGAY</sequence>
<evidence type="ECO:0000313" key="9">
    <source>
        <dbReference type="EMBL" id="MCP2731694.1"/>
    </source>
</evidence>